<comment type="subcellular location">
    <subcellularLocation>
        <location evidence="5">Secreted</location>
    </subcellularLocation>
    <subcellularLocation>
        <location evidence="5">Bacterial flagellum</location>
    </subcellularLocation>
</comment>
<reference evidence="9" key="1">
    <citation type="submission" date="2017-02" db="EMBL/GenBank/DDBJ databases">
        <authorList>
            <person name="Varghese N."/>
            <person name="Submissions S."/>
        </authorList>
    </citation>
    <scope>NUCLEOTIDE SEQUENCE [LARGE SCALE GENOMIC DNA]</scope>
    <source>
        <strain evidence="9">DSM 16521</strain>
    </source>
</reference>
<evidence type="ECO:0000256" key="4">
    <source>
        <dbReference type="ARBA" id="ARBA00023143"/>
    </source>
</evidence>
<comment type="function">
    <text evidence="5">Required for morphogenesis and for the elongation of the flagellar filament by facilitating polymerization of the flagellin monomers at the tip of growing filament. Forms a capping structure, which prevents flagellin subunits (transported through the central channel of the flagellum) from leaking out without polymerization at the distal end.</text>
</comment>
<feature type="coiled-coil region" evidence="5">
    <location>
        <begin position="436"/>
        <end position="463"/>
    </location>
</feature>
<dbReference type="Pfam" id="PF07196">
    <property type="entry name" value="Flagellin_IN"/>
    <property type="match status" value="1"/>
</dbReference>
<dbReference type="InterPro" id="IPR010809">
    <property type="entry name" value="FliD_C"/>
</dbReference>
<dbReference type="AlphaFoldDB" id="A0A1T4QVY9"/>
<evidence type="ECO:0000259" key="7">
    <source>
        <dbReference type="Pfam" id="PF07195"/>
    </source>
</evidence>
<dbReference type="Pfam" id="PF02465">
    <property type="entry name" value="FliD_N"/>
    <property type="match status" value="1"/>
</dbReference>
<feature type="coiled-coil region" evidence="5">
    <location>
        <begin position="37"/>
        <end position="64"/>
    </location>
</feature>
<dbReference type="InterPro" id="IPR010810">
    <property type="entry name" value="Flagellin_hook_IN_motif"/>
</dbReference>
<comment type="similarity">
    <text evidence="1 5">Belongs to the FliD family.</text>
</comment>
<keyword evidence="5" id="KW-0964">Secreted</keyword>
<dbReference type="GO" id="GO:0005576">
    <property type="term" value="C:extracellular region"/>
    <property type="evidence" value="ECO:0007669"/>
    <property type="project" value="UniProtKB-SubCell"/>
</dbReference>
<evidence type="ECO:0000259" key="6">
    <source>
        <dbReference type="Pfam" id="PF02465"/>
    </source>
</evidence>
<dbReference type="Pfam" id="PF07195">
    <property type="entry name" value="FliD_C"/>
    <property type="match status" value="1"/>
</dbReference>
<dbReference type="Proteomes" id="UP000189933">
    <property type="component" value="Unassembled WGS sequence"/>
</dbReference>
<feature type="domain" description="Flagellar hook-associated protein 2 C-terminal" evidence="7">
    <location>
        <begin position="219"/>
        <end position="480"/>
    </location>
</feature>
<organism evidence="8 9">
    <name type="scientific">Carboxydocella sporoproducens DSM 16521</name>
    <dbReference type="NCBI Taxonomy" id="1121270"/>
    <lineage>
        <taxon>Bacteria</taxon>
        <taxon>Bacillati</taxon>
        <taxon>Bacillota</taxon>
        <taxon>Clostridia</taxon>
        <taxon>Eubacteriales</taxon>
        <taxon>Clostridiales Family XVI. Incertae Sedis</taxon>
        <taxon>Carboxydocella</taxon>
    </lineage>
</organism>
<dbReference type="GO" id="GO:0009424">
    <property type="term" value="C:bacterial-type flagellum hook"/>
    <property type="evidence" value="ECO:0007669"/>
    <property type="project" value="UniProtKB-UniRule"/>
</dbReference>
<evidence type="ECO:0000256" key="2">
    <source>
        <dbReference type="ARBA" id="ARBA00011255"/>
    </source>
</evidence>
<dbReference type="GO" id="GO:0071973">
    <property type="term" value="P:bacterial-type flagellum-dependent cell motility"/>
    <property type="evidence" value="ECO:0007669"/>
    <property type="project" value="TreeGrafter"/>
</dbReference>
<accession>A0A1T4QVY9</accession>
<feature type="domain" description="Flagellar hook-associated protein 2 N-terminal" evidence="6">
    <location>
        <begin position="8"/>
        <end position="103"/>
    </location>
</feature>
<keyword evidence="4 5" id="KW-0975">Bacterial flagellum</keyword>
<comment type="subunit">
    <text evidence="2 5">Homopentamer.</text>
</comment>
<name>A0A1T4QVY9_9FIRM</name>
<dbReference type="InterPro" id="IPR003481">
    <property type="entry name" value="FliD_N"/>
</dbReference>
<dbReference type="EMBL" id="FUXM01000022">
    <property type="protein sequence ID" value="SKA07874.1"/>
    <property type="molecule type" value="Genomic_DNA"/>
</dbReference>
<evidence type="ECO:0000313" key="8">
    <source>
        <dbReference type="EMBL" id="SKA07874.1"/>
    </source>
</evidence>
<evidence type="ECO:0000256" key="3">
    <source>
        <dbReference type="ARBA" id="ARBA00023054"/>
    </source>
</evidence>
<dbReference type="PANTHER" id="PTHR30288">
    <property type="entry name" value="FLAGELLAR CAP/ASSEMBLY PROTEIN FLID"/>
    <property type="match status" value="1"/>
</dbReference>
<dbReference type="PANTHER" id="PTHR30288:SF0">
    <property type="entry name" value="FLAGELLAR HOOK-ASSOCIATED PROTEIN 2"/>
    <property type="match status" value="1"/>
</dbReference>
<keyword evidence="8" id="KW-0966">Cell projection</keyword>
<evidence type="ECO:0000256" key="5">
    <source>
        <dbReference type="RuleBase" id="RU362066"/>
    </source>
</evidence>
<keyword evidence="8" id="KW-0282">Flagellum</keyword>
<keyword evidence="9" id="KW-1185">Reference proteome</keyword>
<gene>
    <name evidence="8" type="ORF">SAMN02745885_01828</name>
</gene>
<keyword evidence="8" id="KW-0969">Cilium</keyword>
<protein>
    <recommendedName>
        <fullName evidence="5">Flagellar hook-associated protein 2</fullName>
        <shortName evidence="5">HAP2</shortName>
    </recommendedName>
    <alternativeName>
        <fullName evidence="5">Flagellar cap protein</fullName>
    </alternativeName>
</protein>
<dbReference type="GO" id="GO:0009421">
    <property type="term" value="C:bacterial-type flagellum filament cap"/>
    <property type="evidence" value="ECO:0007669"/>
    <property type="project" value="InterPro"/>
</dbReference>
<keyword evidence="3 5" id="KW-0175">Coiled coil</keyword>
<dbReference type="GO" id="GO:0007155">
    <property type="term" value="P:cell adhesion"/>
    <property type="evidence" value="ECO:0007669"/>
    <property type="project" value="InterPro"/>
</dbReference>
<proteinExistence type="inferred from homology"/>
<evidence type="ECO:0000256" key="1">
    <source>
        <dbReference type="ARBA" id="ARBA00009764"/>
    </source>
</evidence>
<sequence length="493" mass="53753">MRIGGLATGLDTDQIIKDLMKAERIPVDKLKQQKQIIEWKKEDYRSLNSALAALRNEVFNLKLEGTFRAKKATSADEKVVQAYASSAAVVGNYKVTVHSLAQGASKSSTAAMGVAANPSQSLTAVNLTFRLNGKDITINAGDNINQVVSKINAAGAGVNASYDTTTDRLYLVTTAIGATAQIDFSGTVAGSDGANFLTNTLKLNVSLDAANNDTTKVIGKNAIIDFNDATNLTFGSNQVTIAGITLDLKSESATPVNISVNADVDSVVAKIKSFVDKYNETIELFNKKFSEERYKDYLPLTDEQRQQLSETMQQKWEEKARSGLLKGDSLISSALGGMRSVLSSIIQGLPSSFNQLSQIGITTGLYQENGKLYLNESKLREKLNTNPDDVMNIFRKDSTVIAEKGIAIRLYDEISNQINKFSAKAGSIYTYSLVDNSTLGKELKEINNRISAAEDRLKEKEDRYYRQFAALERAINMMNAQSSWLASQFGGGK</sequence>
<dbReference type="InterPro" id="IPR040026">
    <property type="entry name" value="FliD"/>
</dbReference>
<evidence type="ECO:0000313" key="9">
    <source>
        <dbReference type="Proteomes" id="UP000189933"/>
    </source>
</evidence>